<accession>A0AAF0ETR9</accession>
<dbReference type="EC" id="2.4.1.-" evidence="13"/>
<dbReference type="InterPro" id="IPR007704">
    <property type="entry name" value="PIG-M"/>
</dbReference>
<evidence type="ECO:0000256" key="6">
    <source>
        <dbReference type="ARBA" id="ARBA00022676"/>
    </source>
</evidence>
<comment type="similarity">
    <text evidence="3 13">Belongs to the PIGM family.</text>
</comment>
<feature type="transmembrane region" description="Helical" evidence="13">
    <location>
        <begin position="465"/>
        <end position="482"/>
    </location>
</feature>
<feature type="transmembrane region" description="Helical" evidence="13">
    <location>
        <begin position="228"/>
        <end position="245"/>
    </location>
</feature>
<dbReference type="GO" id="GO:0005789">
    <property type="term" value="C:endoplasmic reticulum membrane"/>
    <property type="evidence" value="ECO:0007669"/>
    <property type="project" value="UniProtKB-SubCell"/>
</dbReference>
<keyword evidence="11 13" id="KW-0472">Membrane</keyword>
<evidence type="ECO:0000313" key="14">
    <source>
        <dbReference type="EMBL" id="WFD34226.1"/>
    </source>
</evidence>
<evidence type="ECO:0000256" key="7">
    <source>
        <dbReference type="ARBA" id="ARBA00022679"/>
    </source>
</evidence>
<comment type="pathway">
    <text evidence="2 13">Glycolipid biosynthesis; glycosylphosphatidylinositol-anchor biosynthesis.</text>
</comment>
<dbReference type="PANTHER" id="PTHR12886:SF0">
    <property type="entry name" value="GPI MANNOSYLTRANSFERASE 1"/>
    <property type="match status" value="1"/>
</dbReference>
<evidence type="ECO:0000256" key="3">
    <source>
        <dbReference type="ARBA" id="ARBA00011071"/>
    </source>
</evidence>
<evidence type="ECO:0000256" key="5">
    <source>
        <dbReference type="ARBA" id="ARBA00022502"/>
    </source>
</evidence>
<dbReference type="GO" id="GO:0051751">
    <property type="term" value="F:alpha-1,4-mannosyltransferase activity"/>
    <property type="evidence" value="ECO:0007669"/>
    <property type="project" value="InterPro"/>
</dbReference>
<keyword evidence="15" id="KW-1185">Reference proteome</keyword>
<comment type="subcellular location">
    <subcellularLocation>
        <location evidence="1 13">Endoplasmic reticulum membrane</location>
        <topology evidence="1 13">Multi-pass membrane protein</topology>
    </subcellularLocation>
</comment>
<sequence>MRDKSWRWGYLVAGIALRVALLVFGAYQDAHSHVPYTDVDYSVFNDGAHAIVTGCPVSRTVGSELYVAESDLFNVPELADLNCARGIVPAVARFVLEYEPKKEDVKDSWVTSIVSLSYTITHPIFHLLAVIGDPYSRETYRYTPLLALLLTPGHLVSNVWVYAGKLLFAAADIGCALLMWRILDIRAMRYANIYPAFAHAAVTHLPGILWLVNPFPAQISTRGSSDSLVGLLILAFLSLLLRATPETALVDDRDFRKQADVDEAYKSDNKETPSQPAPKYKPSDISVVSEPAFHAAAALLALAVHVKLFPVIYGVAIMAHLANYRRHALAVMCGISKPKHYDVHELGIQFACRAAVYYILLNFATWCIWGQPFLDNALFYHFSRRDHRHNFSIYFLPTYLGLDGSGGDYAQISFQLLNSPYISFIPQFVTVAAVGLLLGGSDLIMSCFVQTVVFVAWNKVYTSQYFLWYLWFVPIVGVTLRFRGRWHVALLLAVWVGTQAMWLYQAYRLEFEGQDSFVALWFSSLALLAGQAWAAGTLVKAWARWRVEQRAARVKATKSK</sequence>
<dbReference type="GO" id="GO:0006506">
    <property type="term" value="P:GPI anchor biosynthetic process"/>
    <property type="evidence" value="ECO:0007669"/>
    <property type="project" value="UniProtKB-KW"/>
</dbReference>
<evidence type="ECO:0000256" key="9">
    <source>
        <dbReference type="ARBA" id="ARBA00022824"/>
    </source>
</evidence>
<dbReference type="Proteomes" id="UP001219933">
    <property type="component" value="Chromosome 2"/>
</dbReference>
<evidence type="ECO:0000256" key="10">
    <source>
        <dbReference type="ARBA" id="ARBA00022989"/>
    </source>
</evidence>
<feature type="transmembrane region" description="Helical" evidence="13">
    <location>
        <begin position="166"/>
        <end position="183"/>
    </location>
</feature>
<evidence type="ECO:0000256" key="8">
    <source>
        <dbReference type="ARBA" id="ARBA00022692"/>
    </source>
</evidence>
<proteinExistence type="inferred from homology"/>
<evidence type="ECO:0000256" key="13">
    <source>
        <dbReference type="RuleBase" id="RU365064"/>
    </source>
</evidence>
<evidence type="ECO:0000256" key="2">
    <source>
        <dbReference type="ARBA" id="ARBA00004687"/>
    </source>
</evidence>
<reference evidence="14" key="1">
    <citation type="submission" date="2023-03" db="EMBL/GenBank/DDBJ databases">
        <title>Mating type loci evolution in Malassezia.</title>
        <authorList>
            <person name="Coelho M.A."/>
        </authorList>
    </citation>
    <scope>NUCLEOTIDE SEQUENCE</scope>
    <source>
        <strain evidence="14">CBS 11721</strain>
    </source>
</reference>
<feature type="transmembrane region" description="Helical" evidence="13">
    <location>
        <begin position="109"/>
        <end position="130"/>
    </location>
</feature>
<dbReference type="GO" id="GO:1990529">
    <property type="term" value="C:glycosylphosphatidylinositol-mannosyltransferase I complex"/>
    <property type="evidence" value="ECO:0007669"/>
    <property type="project" value="TreeGrafter"/>
</dbReference>
<keyword evidence="10 13" id="KW-1133">Transmembrane helix</keyword>
<evidence type="ECO:0000256" key="12">
    <source>
        <dbReference type="ARBA" id="ARBA00025399"/>
    </source>
</evidence>
<keyword evidence="9 13" id="KW-0256">Endoplasmic reticulum</keyword>
<dbReference type="Pfam" id="PF05007">
    <property type="entry name" value="Mannosyl_trans"/>
    <property type="match status" value="1"/>
</dbReference>
<keyword evidence="5 13" id="KW-0337">GPI-anchor biosynthesis</keyword>
<feature type="transmembrane region" description="Helical" evidence="13">
    <location>
        <begin position="292"/>
        <end position="316"/>
    </location>
</feature>
<dbReference type="EMBL" id="CP119878">
    <property type="protein sequence ID" value="WFD34226.1"/>
    <property type="molecule type" value="Genomic_DNA"/>
</dbReference>
<keyword evidence="8 13" id="KW-0812">Transmembrane</keyword>
<dbReference type="GO" id="GO:0004376">
    <property type="term" value="F:GPI mannosyltransferase activity"/>
    <property type="evidence" value="ECO:0007669"/>
    <property type="project" value="InterPro"/>
</dbReference>
<keyword evidence="7 13" id="KW-0808">Transferase</keyword>
<evidence type="ECO:0000256" key="11">
    <source>
        <dbReference type="ARBA" id="ARBA00023136"/>
    </source>
</evidence>
<gene>
    <name evidence="14" type="primary">GPI14</name>
    <name evidence="14" type="ORF">MCUN1_001063</name>
</gene>
<keyword evidence="6 13" id="KW-0328">Glycosyltransferase</keyword>
<evidence type="ECO:0000256" key="1">
    <source>
        <dbReference type="ARBA" id="ARBA00004477"/>
    </source>
</evidence>
<organism evidence="14 15">
    <name type="scientific">Malassezia cuniculi</name>
    <dbReference type="NCBI Taxonomy" id="948313"/>
    <lineage>
        <taxon>Eukaryota</taxon>
        <taxon>Fungi</taxon>
        <taxon>Dikarya</taxon>
        <taxon>Basidiomycota</taxon>
        <taxon>Ustilaginomycotina</taxon>
        <taxon>Malasseziomycetes</taxon>
        <taxon>Malasseziales</taxon>
        <taxon>Malasseziaceae</taxon>
        <taxon>Malassezia</taxon>
    </lineage>
</organism>
<dbReference type="AlphaFoldDB" id="A0AAF0ETR9"/>
<evidence type="ECO:0000256" key="4">
    <source>
        <dbReference type="ARBA" id="ARBA00013797"/>
    </source>
</evidence>
<comment type="function">
    <text evidence="12 13">Mannosyltransferase involved in glycosylphosphatidylinositol-anchor biosynthesis. Transfers the first alpha-1,4-mannose to GlcN-acyl-PI during GPI precursor assembly. Required for cell wall integrity.</text>
</comment>
<dbReference type="PANTHER" id="PTHR12886">
    <property type="entry name" value="PIG-M MANNOSYLTRANSFERASE"/>
    <property type="match status" value="1"/>
</dbReference>
<feature type="transmembrane region" description="Helical" evidence="13">
    <location>
        <begin position="428"/>
        <end position="453"/>
    </location>
</feature>
<feature type="transmembrane region" description="Helical" evidence="13">
    <location>
        <begin position="7"/>
        <end position="27"/>
    </location>
</feature>
<name>A0AAF0ETR9_9BASI</name>
<evidence type="ECO:0000313" key="15">
    <source>
        <dbReference type="Proteomes" id="UP001219933"/>
    </source>
</evidence>
<protein>
    <recommendedName>
        <fullName evidence="4 13">GPI mannosyltransferase 1</fullName>
        <ecNumber evidence="13">2.4.1.-</ecNumber>
    </recommendedName>
    <alternativeName>
        <fullName evidence="13">GPI mannosyltransferase I</fullName>
    </alternativeName>
</protein>
<feature type="transmembrane region" description="Helical" evidence="13">
    <location>
        <begin position="519"/>
        <end position="543"/>
    </location>
</feature>